<evidence type="ECO:0008006" key="3">
    <source>
        <dbReference type="Google" id="ProtNLM"/>
    </source>
</evidence>
<name>A0ABN8DVT7_9VIBR</name>
<evidence type="ECO:0000313" key="1">
    <source>
        <dbReference type="EMBL" id="CAH0535264.1"/>
    </source>
</evidence>
<reference evidence="1" key="1">
    <citation type="submission" date="2021-11" db="EMBL/GenBank/DDBJ databases">
        <authorList>
            <person name="Rodrigo-Torres L."/>
            <person name="Arahal R. D."/>
            <person name="Lucena T."/>
        </authorList>
    </citation>
    <scope>NUCLEOTIDE SEQUENCE</scope>
    <source>
        <strain evidence="1">CECT 7929</strain>
    </source>
</reference>
<organism evidence="1 2">
    <name type="scientific">Vibrio stylophorae</name>
    <dbReference type="NCBI Taxonomy" id="659351"/>
    <lineage>
        <taxon>Bacteria</taxon>
        <taxon>Pseudomonadati</taxon>
        <taxon>Pseudomonadota</taxon>
        <taxon>Gammaproteobacteria</taxon>
        <taxon>Vibrionales</taxon>
        <taxon>Vibrionaceae</taxon>
        <taxon>Vibrio</taxon>
    </lineage>
</organism>
<dbReference type="RefSeq" id="WP_237468132.1">
    <property type="nucleotide sequence ID" value="NZ_CAKLDI010000002.1"/>
</dbReference>
<protein>
    <recommendedName>
        <fullName evidence="3">DUF3080 domain-containing protein</fullName>
    </recommendedName>
</protein>
<gene>
    <name evidence="1" type="ORF">VST7929_02897</name>
</gene>
<sequence length="346" mass="39124">MLRQGAFVITLLLAGCGSESQIEQVQNSSLSDQAPSIGQLFEQRVDCLEGQWDSYEDAHGDQYVRFRCQLNPNYVALVKQSELAKTAANIEKYNGHNQALIEEMQAELEYYAQVKAVMMRSLSPEASSLLSKMQMDLEQHYQHLAPPVLMVVTEQSKDAIAKGTLQTATQFCAVYDKQPAIKATCIARYFPIYQQMHQLVKRLDLSLDSPEYALIEYAIERPKHYQTAYIRALDEIENAILKTQQDIATSRDNIVKNNDIVAKFDQRFVFSQMRMTYVWQVGDDVVRPSQAFFDIKGEMGAAQFMATDMEAWLAEAAQSRADQVPVAYQIMLAGAAKTADIQPYIL</sequence>
<dbReference type="Proteomes" id="UP000838672">
    <property type="component" value="Unassembled WGS sequence"/>
</dbReference>
<accession>A0ABN8DVT7</accession>
<keyword evidence="2" id="KW-1185">Reference proteome</keyword>
<proteinExistence type="predicted"/>
<evidence type="ECO:0000313" key="2">
    <source>
        <dbReference type="Proteomes" id="UP000838672"/>
    </source>
</evidence>
<comment type="caution">
    <text evidence="1">The sequence shown here is derived from an EMBL/GenBank/DDBJ whole genome shotgun (WGS) entry which is preliminary data.</text>
</comment>
<dbReference type="PROSITE" id="PS51257">
    <property type="entry name" value="PROKAR_LIPOPROTEIN"/>
    <property type="match status" value="1"/>
</dbReference>
<dbReference type="EMBL" id="CAKLDI010000002">
    <property type="protein sequence ID" value="CAH0535264.1"/>
    <property type="molecule type" value="Genomic_DNA"/>
</dbReference>